<accession>A0A1J7JGM0</accession>
<dbReference type="InterPro" id="IPR005645">
    <property type="entry name" value="FSH-like_dom"/>
</dbReference>
<dbReference type="OrthoDB" id="414698at2759"/>
<organism evidence="3 4">
    <name type="scientific">Coniochaeta ligniaria NRRL 30616</name>
    <dbReference type="NCBI Taxonomy" id="1408157"/>
    <lineage>
        <taxon>Eukaryota</taxon>
        <taxon>Fungi</taxon>
        <taxon>Dikarya</taxon>
        <taxon>Ascomycota</taxon>
        <taxon>Pezizomycotina</taxon>
        <taxon>Sordariomycetes</taxon>
        <taxon>Sordariomycetidae</taxon>
        <taxon>Coniochaetales</taxon>
        <taxon>Coniochaetaceae</taxon>
        <taxon>Coniochaeta</taxon>
    </lineage>
</organism>
<dbReference type="GO" id="GO:0016787">
    <property type="term" value="F:hydrolase activity"/>
    <property type="evidence" value="ECO:0007669"/>
    <property type="project" value="UniProtKB-KW"/>
</dbReference>
<dbReference type="GO" id="GO:0005634">
    <property type="term" value="C:nucleus"/>
    <property type="evidence" value="ECO:0007669"/>
    <property type="project" value="TreeGrafter"/>
</dbReference>
<dbReference type="Pfam" id="PF03959">
    <property type="entry name" value="FSH1"/>
    <property type="match status" value="1"/>
</dbReference>
<dbReference type="STRING" id="1408157.A0A1J7JGM0"/>
<protein>
    <recommendedName>
        <fullName evidence="2">Serine hydrolase domain-containing protein</fullName>
    </recommendedName>
</protein>
<evidence type="ECO:0000313" key="3">
    <source>
        <dbReference type="EMBL" id="OIW32505.1"/>
    </source>
</evidence>
<sequence length="271" mass="29579">MKLLCLHGQGTSGAIFKSQTAAFRSKLGPNYTFDFVDAPFPGPPAPGIKVMYDTGTYTWWPRATVSLIRGSHQRLLDHIAENGPYDALCCFSQGCALAFSFLLYHARETPSDPLPFASVIFICGGVPFAVLEDLGYRVPPKAHEVNDQTVKIMKAKAANLAHMAANLEQIRIGVGLWDDTSDLVHDPAVVPEERDVFGIDLREVPDDLRIGIPTVHVYGAKDPRWPSSMQLAYFCTDRRMFDHGGGHDIPRSTDVSEEIAGLIRGLPGGGG</sequence>
<keyword evidence="4" id="KW-1185">Reference proteome</keyword>
<dbReference type="PANTHER" id="PTHR48070">
    <property type="entry name" value="ESTERASE OVCA2"/>
    <property type="match status" value="1"/>
</dbReference>
<dbReference type="InterPro" id="IPR050593">
    <property type="entry name" value="LovG"/>
</dbReference>
<dbReference type="InParanoid" id="A0A1J7JGM0"/>
<gene>
    <name evidence="3" type="ORF">CONLIGDRAFT_271949</name>
</gene>
<dbReference type="InterPro" id="IPR029058">
    <property type="entry name" value="AB_hydrolase_fold"/>
</dbReference>
<dbReference type="GO" id="GO:0005737">
    <property type="term" value="C:cytoplasm"/>
    <property type="evidence" value="ECO:0007669"/>
    <property type="project" value="TreeGrafter"/>
</dbReference>
<name>A0A1J7JGM0_9PEZI</name>
<proteinExistence type="predicted"/>
<evidence type="ECO:0000259" key="2">
    <source>
        <dbReference type="Pfam" id="PF03959"/>
    </source>
</evidence>
<reference evidence="3 4" key="1">
    <citation type="submission" date="2016-10" db="EMBL/GenBank/DDBJ databases">
        <title>Draft genome sequence of Coniochaeta ligniaria NRRL30616, a lignocellulolytic fungus for bioabatement of inhibitors in plant biomass hydrolysates.</title>
        <authorList>
            <consortium name="DOE Joint Genome Institute"/>
            <person name="Jimenez D.J."/>
            <person name="Hector R.E."/>
            <person name="Riley R."/>
            <person name="Sun H."/>
            <person name="Grigoriev I.V."/>
            <person name="Van Elsas J.D."/>
            <person name="Nichols N.N."/>
        </authorList>
    </citation>
    <scope>NUCLEOTIDE SEQUENCE [LARGE SCALE GENOMIC DNA]</scope>
    <source>
        <strain evidence="3 4">NRRL 30616</strain>
    </source>
</reference>
<dbReference type="Proteomes" id="UP000182658">
    <property type="component" value="Unassembled WGS sequence"/>
</dbReference>
<keyword evidence="1" id="KW-0378">Hydrolase</keyword>
<dbReference type="Gene3D" id="3.40.50.1820">
    <property type="entry name" value="alpha/beta hydrolase"/>
    <property type="match status" value="1"/>
</dbReference>
<dbReference type="GO" id="GO:0019748">
    <property type="term" value="P:secondary metabolic process"/>
    <property type="evidence" value="ECO:0007669"/>
    <property type="project" value="TreeGrafter"/>
</dbReference>
<dbReference type="PANTHER" id="PTHR48070:SF7">
    <property type="entry name" value="SERINE HYDROLASE FSH DOMAIN-CONTAINING PROTEIN-RELATED"/>
    <property type="match status" value="1"/>
</dbReference>
<dbReference type="EMBL" id="KV875095">
    <property type="protein sequence ID" value="OIW32505.1"/>
    <property type="molecule type" value="Genomic_DNA"/>
</dbReference>
<evidence type="ECO:0000313" key="4">
    <source>
        <dbReference type="Proteomes" id="UP000182658"/>
    </source>
</evidence>
<evidence type="ECO:0000256" key="1">
    <source>
        <dbReference type="ARBA" id="ARBA00022801"/>
    </source>
</evidence>
<feature type="domain" description="Serine hydrolase" evidence="2">
    <location>
        <begin position="2"/>
        <end position="258"/>
    </location>
</feature>
<dbReference type="SUPFAM" id="SSF53474">
    <property type="entry name" value="alpha/beta-Hydrolases"/>
    <property type="match status" value="1"/>
</dbReference>
<dbReference type="AlphaFoldDB" id="A0A1J7JGM0"/>